<dbReference type="Proteomes" id="UP001176521">
    <property type="component" value="Unassembled WGS sequence"/>
</dbReference>
<gene>
    <name evidence="3" type="ORF">OC842_007055</name>
</gene>
<reference evidence="3" key="1">
    <citation type="journal article" date="2023" name="PhytoFront">
        <title>Draft Genome Resources of Seven Strains of Tilletia horrida, Causal Agent of Kernel Smut of Rice.</title>
        <authorList>
            <person name="Khanal S."/>
            <person name="Antony Babu S."/>
            <person name="Zhou X.G."/>
        </authorList>
    </citation>
    <scope>NUCLEOTIDE SEQUENCE</scope>
    <source>
        <strain evidence="3">TX3</strain>
    </source>
</reference>
<evidence type="ECO:0000256" key="1">
    <source>
        <dbReference type="SAM" id="MobiDB-lite"/>
    </source>
</evidence>
<feature type="region of interest" description="Disordered" evidence="1">
    <location>
        <begin position="285"/>
        <end position="357"/>
    </location>
</feature>
<feature type="compositionally biased region" description="Low complexity" evidence="1">
    <location>
        <begin position="145"/>
        <end position="157"/>
    </location>
</feature>
<name>A0AAN6G7F0_9BASI</name>
<feature type="chain" id="PRO_5042811926" evidence="2">
    <location>
        <begin position="19"/>
        <end position="385"/>
    </location>
</feature>
<comment type="caution">
    <text evidence="3">The sequence shown here is derived from an EMBL/GenBank/DDBJ whole genome shotgun (WGS) entry which is preliminary data.</text>
</comment>
<evidence type="ECO:0000313" key="3">
    <source>
        <dbReference type="EMBL" id="KAK0520570.1"/>
    </source>
</evidence>
<feature type="compositionally biased region" description="Gly residues" evidence="1">
    <location>
        <begin position="291"/>
        <end position="306"/>
    </location>
</feature>
<keyword evidence="2" id="KW-0732">Signal</keyword>
<proteinExistence type="predicted"/>
<dbReference type="AlphaFoldDB" id="A0AAN6G7F0"/>
<protein>
    <submittedName>
        <fullName evidence="3">Uncharacterized protein</fullName>
    </submittedName>
</protein>
<dbReference type="EMBL" id="JAPDMQ010000778">
    <property type="protein sequence ID" value="KAK0520570.1"/>
    <property type="molecule type" value="Genomic_DNA"/>
</dbReference>
<accession>A0AAN6G7F0</accession>
<evidence type="ECO:0000256" key="2">
    <source>
        <dbReference type="SAM" id="SignalP"/>
    </source>
</evidence>
<feature type="compositionally biased region" description="Low complexity" evidence="1">
    <location>
        <begin position="229"/>
        <end position="240"/>
    </location>
</feature>
<feature type="region of interest" description="Disordered" evidence="1">
    <location>
        <begin position="136"/>
        <end position="259"/>
    </location>
</feature>
<keyword evidence="4" id="KW-1185">Reference proteome</keyword>
<organism evidence="3 4">
    <name type="scientific">Tilletia horrida</name>
    <dbReference type="NCBI Taxonomy" id="155126"/>
    <lineage>
        <taxon>Eukaryota</taxon>
        <taxon>Fungi</taxon>
        <taxon>Dikarya</taxon>
        <taxon>Basidiomycota</taxon>
        <taxon>Ustilaginomycotina</taxon>
        <taxon>Exobasidiomycetes</taxon>
        <taxon>Tilletiales</taxon>
        <taxon>Tilletiaceae</taxon>
        <taxon>Tilletia</taxon>
    </lineage>
</organism>
<sequence>MKALSLFVFAAIALGVDAGNSRRQAASSMAVTAPSCDGDGCTVPWSKGQEVTIEWINAPAGDVSITLAPQSADAPIVVKKVNGKNMASKCGGKKKNAACGRYKWKVPKTIPNGTYTVLIQSLADNFVASSPDNVVISGSKKDSSTKGSSTKTKSVSETESETADSPEATSSKSRENKSTKTRTPPGFTVSKGKPTETKKKSEKPEKTEKPKSTSTKKGKGDGKGETKTPKPTKAMPTKPAEASKSLGKKRPPVTIGAPVTLGDAFAPTMVPMPPVPADGIVATSTVLSGSSTGGDVGVGFGSGSADGGSFDAPRPPSKDGSGSESGEDNHGGDDGGSDDEGDDDHHHHGGDDFSFVVSATAAAPDGTVTAVTMPPSTTAFFEFDD</sequence>
<feature type="compositionally biased region" description="Basic and acidic residues" evidence="1">
    <location>
        <begin position="193"/>
        <end position="211"/>
    </location>
</feature>
<evidence type="ECO:0000313" key="4">
    <source>
        <dbReference type="Proteomes" id="UP001176521"/>
    </source>
</evidence>
<feature type="signal peptide" evidence="2">
    <location>
        <begin position="1"/>
        <end position="18"/>
    </location>
</feature>
<feature type="compositionally biased region" description="Basic and acidic residues" evidence="1">
    <location>
        <begin position="218"/>
        <end position="228"/>
    </location>
</feature>